<dbReference type="AlphaFoldDB" id="A0A2P7EAR6"/>
<dbReference type="Proteomes" id="UP000240206">
    <property type="component" value="Unassembled WGS sequence"/>
</dbReference>
<accession>A0A2P7EAR6</accession>
<comment type="caution">
    <text evidence="2">The sequence shown here is derived from an EMBL/GenBank/DDBJ whole genome shotgun (WGS) entry which is preliminary data.</text>
</comment>
<dbReference type="STRING" id="1910958.BTM30_09380"/>
<evidence type="ECO:0000313" key="3">
    <source>
        <dbReference type="Proteomes" id="UP000240206"/>
    </source>
</evidence>
<keyword evidence="3" id="KW-1185">Reference proteome</keyword>
<dbReference type="EMBL" id="PXVC01000164">
    <property type="protein sequence ID" value="PSI00316.1"/>
    <property type="molecule type" value="Genomic_DNA"/>
</dbReference>
<protein>
    <submittedName>
        <fullName evidence="2">Iron dicitrate transport regulator FecR</fullName>
    </submittedName>
</protein>
<proteinExistence type="predicted"/>
<evidence type="ECO:0000313" key="2">
    <source>
        <dbReference type="EMBL" id="PSI00316.1"/>
    </source>
</evidence>
<organism evidence="2 3">
    <name type="scientific">Synechococcus lacustris str. Tous</name>
    <dbReference type="NCBI Taxonomy" id="1910958"/>
    <lineage>
        <taxon>Bacteria</taxon>
        <taxon>Bacillati</taxon>
        <taxon>Cyanobacteriota</taxon>
        <taxon>Cyanophyceae</taxon>
        <taxon>Synechococcales</taxon>
        <taxon>Synechococcaceae</taxon>
        <taxon>Synechococcus</taxon>
    </lineage>
</organism>
<name>A0A2P7EAR6_9SYNE</name>
<dbReference type="RefSeq" id="WP_106501104.1">
    <property type="nucleotide sequence ID" value="NZ_PXVC01000164.1"/>
</dbReference>
<reference evidence="3" key="1">
    <citation type="submission" date="2018-03" db="EMBL/GenBank/DDBJ databases">
        <title>Ecological and genomic features of two cosmopolitan and abundant freshwater picocyanobacteria.</title>
        <authorList>
            <person name="Cabello-Yeves P.J."/>
            <person name="Picazo A."/>
            <person name="Camacho A."/>
            <person name="Callieri C."/>
            <person name="Rosselli R."/>
            <person name="Roda-Garcia J."/>
            <person name="Coutinho F.H."/>
            <person name="Rodriguez-Valera F."/>
        </authorList>
    </citation>
    <scope>NUCLEOTIDE SEQUENCE [LARGE SCALE GENOMIC DNA]</scope>
    <source>
        <strain evidence="3">Tous</strain>
    </source>
</reference>
<feature type="signal peptide" evidence="1">
    <location>
        <begin position="1"/>
        <end position="29"/>
    </location>
</feature>
<evidence type="ECO:0000256" key="1">
    <source>
        <dbReference type="SAM" id="SignalP"/>
    </source>
</evidence>
<sequence length="241" mass="25685">MVINYNASQPLLRWLLFLNAICLAVPSFAAGETATVQEILDGNQLYIDGNQARLKQAAQVPQVISTGDSRGQLGFESGAVARINRQSLLKLGSSCFLLNKGQVLVSGRQDGCTRSARMSVRGTNYLLQVDENGNADLAVLEGTVQVEATESKTAPVTVQAGQRLRLSPAGIVLGLVKLALGDYQSILDGPLFSGYSLPLPAYANLESYLRSNMPGLNLPITPSLPIPTTPSVPGLSLPRFF</sequence>
<keyword evidence="1" id="KW-0732">Signal</keyword>
<feature type="chain" id="PRO_5015105596" evidence="1">
    <location>
        <begin position="30"/>
        <end position="241"/>
    </location>
</feature>
<gene>
    <name evidence="2" type="ORF">C7K08_13825</name>
</gene>